<dbReference type="Proteomes" id="UP000832097">
    <property type="component" value="Chromosome"/>
</dbReference>
<feature type="compositionally biased region" description="Basic residues" evidence="1">
    <location>
        <begin position="1"/>
        <end position="10"/>
    </location>
</feature>
<evidence type="ECO:0008006" key="4">
    <source>
        <dbReference type="Google" id="ProtNLM"/>
    </source>
</evidence>
<evidence type="ECO:0000256" key="1">
    <source>
        <dbReference type="SAM" id="MobiDB-lite"/>
    </source>
</evidence>
<name>A0ABY4C3E1_9MICO</name>
<reference evidence="2 3" key="1">
    <citation type="submission" date="2022-03" db="EMBL/GenBank/DDBJ databases">
        <title>Mucilaginibacter sp. isolated from the gut of Protaetia brevitarsis seulensis larvae.</title>
        <authorList>
            <person name="Won M."/>
            <person name="Kim S.-J."/>
            <person name="Kwon S.-W."/>
        </authorList>
    </citation>
    <scope>NUCLEOTIDE SEQUENCE [LARGE SCALE GENOMIC DNA]</scope>
    <source>
        <strain evidence="2 3">CFWR-12</strain>
    </source>
</reference>
<organism evidence="2 3">
    <name type="scientific">Agromyces larvae</name>
    <dbReference type="NCBI Taxonomy" id="2929802"/>
    <lineage>
        <taxon>Bacteria</taxon>
        <taxon>Bacillati</taxon>
        <taxon>Actinomycetota</taxon>
        <taxon>Actinomycetes</taxon>
        <taxon>Micrococcales</taxon>
        <taxon>Microbacteriaceae</taxon>
        <taxon>Agromyces</taxon>
    </lineage>
</organism>
<keyword evidence="3" id="KW-1185">Reference proteome</keyword>
<evidence type="ECO:0000313" key="3">
    <source>
        <dbReference type="Proteomes" id="UP000832097"/>
    </source>
</evidence>
<evidence type="ECO:0000313" key="2">
    <source>
        <dbReference type="EMBL" id="UOE45509.1"/>
    </source>
</evidence>
<protein>
    <recommendedName>
        <fullName evidence="4">PD-(D/E)XK endonuclease-like domain-containing protein</fullName>
    </recommendedName>
</protein>
<dbReference type="RefSeq" id="WP_243558108.1">
    <property type="nucleotide sequence ID" value="NZ_CP094528.1"/>
</dbReference>
<feature type="region of interest" description="Disordered" evidence="1">
    <location>
        <begin position="1"/>
        <end position="23"/>
    </location>
</feature>
<accession>A0ABY4C3E1</accession>
<gene>
    <name evidence="2" type="ORF">MTO99_07055</name>
</gene>
<proteinExistence type="predicted"/>
<dbReference type="EMBL" id="CP094528">
    <property type="protein sequence ID" value="UOE45509.1"/>
    <property type="molecule type" value="Genomic_DNA"/>
</dbReference>
<sequence>MAATRARKPATAKSVKSAQPELVASSRVRKRQYGRNHAYYLMTDHGEVKLDGVTTLIGDGMRKKALEEWAGNETAKYAVDHWDELGELSMSNRLETLKKARYQVRDEAAARGTLVHALAERIAAGQEVEVPDDIAGHVESAVRFLDEWQIRPVLSEATVWSEAGMYGGTLDGVATSDVWDAHPAGGRGVEHRVILFDWKTNRSGIFGETALQLAGYGNAEYFVGVDGADHPVSELGITDHWAIWVRADGYSVYPMERGPQVFRTFQLVASVARRTGTRDAMDALKGPELRADGVAA</sequence>